<name>A0ACB0LT71_TRIPR</name>
<keyword evidence="2" id="KW-1185">Reference proteome</keyword>
<sequence length="63" mass="7344">MLKIIVEITSEVVSSINASKAEKNIISPITCERRQRRRNQQAVVGWHKGNYREMKRKLPCGKY</sequence>
<reference evidence="1" key="1">
    <citation type="submission" date="2023-10" db="EMBL/GenBank/DDBJ databases">
        <authorList>
            <person name="Rodriguez Cubillos JULIANA M."/>
            <person name="De Vega J."/>
        </authorList>
    </citation>
    <scope>NUCLEOTIDE SEQUENCE</scope>
</reference>
<gene>
    <name evidence="1" type="ORF">MILVUS5_LOCUS35420</name>
</gene>
<dbReference type="EMBL" id="CASHSV030000615">
    <property type="protein sequence ID" value="CAJ2671622.1"/>
    <property type="molecule type" value="Genomic_DNA"/>
</dbReference>
<organism evidence="1 2">
    <name type="scientific">Trifolium pratense</name>
    <name type="common">Red clover</name>
    <dbReference type="NCBI Taxonomy" id="57577"/>
    <lineage>
        <taxon>Eukaryota</taxon>
        <taxon>Viridiplantae</taxon>
        <taxon>Streptophyta</taxon>
        <taxon>Embryophyta</taxon>
        <taxon>Tracheophyta</taxon>
        <taxon>Spermatophyta</taxon>
        <taxon>Magnoliopsida</taxon>
        <taxon>eudicotyledons</taxon>
        <taxon>Gunneridae</taxon>
        <taxon>Pentapetalae</taxon>
        <taxon>rosids</taxon>
        <taxon>fabids</taxon>
        <taxon>Fabales</taxon>
        <taxon>Fabaceae</taxon>
        <taxon>Papilionoideae</taxon>
        <taxon>50 kb inversion clade</taxon>
        <taxon>NPAAA clade</taxon>
        <taxon>Hologalegina</taxon>
        <taxon>IRL clade</taxon>
        <taxon>Trifolieae</taxon>
        <taxon>Trifolium</taxon>
    </lineage>
</organism>
<evidence type="ECO:0000313" key="1">
    <source>
        <dbReference type="EMBL" id="CAJ2671622.1"/>
    </source>
</evidence>
<comment type="caution">
    <text evidence="1">The sequence shown here is derived from an EMBL/GenBank/DDBJ whole genome shotgun (WGS) entry which is preliminary data.</text>
</comment>
<dbReference type="Proteomes" id="UP001177021">
    <property type="component" value="Unassembled WGS sequence"/>
</dbReference>
<accession>A0ACB0LT71</accession>
<evidence type="ECO:0000313" key="2">
    <source>
        <dbReference type="Proteomes" id="UP001177021"/>
    </source>
</evidence>
<proteinExistence type="predicted"/>
<protein>
    <submittedName>
        <fullName evidence="1">Uncharacterized protein</fullName>
    </submittedName>
</protein>